<organism evidence="2">
    <name type="scientific">Brachypodium distachyon</name>
    <name type="common">Purple false brome</name>
    <name type="synonym">Trachynia distachya</name>
    <dbReference type="NCBI Taxonomy" id="15368"/>
    <lineage>
        <taxon>Eukaryota</taxon>
        <taxon>Viridiplantae</taxon>
        <taxon>Streptophyta</taxon>
        <taxon>Embryophyta</taxon>
        <taxon>Tracheophyta</taxon>
        <taxon>Spermatophyta</taxon>
        <taxon>Magnoliopsida</taxon>
        <taxon>Liliopsida</taxon>
        <taxon>Poales</taxon>
        <taxon>Poaceae</taxon>
        <taxon>BOP clade</taxon>
        <taxon>Pooideae</taxon>
        <taxon>Stipodae</taxon>
        <taxon>Brachypodieae</taxon>
        <taxon>Brachypodium</taxon>
    </lineage>
</organism>
<evidence type="ECO:0000256" key="1">
    <source>
        <dbReference type="SAM" id="MobiDB-lite"/>
    </source>
</evidence>
<sequence length="128" mass="14172">MGDSGEHPSPHRRHPPLPLLPRRRLRHSPAKLGVGPTKVAARSCYDSRAHASLAILEARAHRCRGASPQLHHPLPRIRRLQVQIRGSLSPCSRPSSSRAPLSSSAPAMLLVTVVRFHGQILRPLPWIR</sequence>
<keyword evidence="4" id="KW-1185">Reference proteome</keyword>
<name>A0A2K2D5L0_BRADI</name>
<dbReference type="InParanoid" id="A0A2K2D5L0"/>
<dbReference type="AlphaFoldDB" id="A0A2K2D5L0"/>
<evidence type="ECO:0000313" key="4">
    <source>
        <dbReference type="Proteomes" id="UP000008810"/>
    </source>
</evidence>
<proteinExistence type="predicted"/>
<protein>
    <submittedName>
        <fullName evidence="2 3">Uncharacterized protein</fullName>
    </submittedName>
</protein>
<feature type="region of interest" description="Disordered" evidence="1">
    <location>
        <begin position="1"/>
        <end position="33"/>
    </location>
</feature>
<accession>A0A2K2D5L0</accession>
<evidence type="ECO:0000313" key="3">
    <source>
        <dbReference type="EnsemblPlants" id="PNT69564"/>
    </source>
</evidence>
<gene>
    <name evidence="2" type="ORF">BRADI_3g57917v3</name>
</gene>
<dbReference type="Gramene" id="PNT69564">
    <property type="protein sequence ID" value="PNT69564"/>
    <property type="gene ID" value="BRADI_3g57917v3"/>
</dbReference>
<dbReference type="EnsemblPlants" id="PNT69564">
    <property type="protein sequence ID" value="PNT69564"/>
    <property type="gene ID" value="BRADI_3g57917v3"/>
</dbReference>
<evidence type="ECO:0000313" key="2">
    <source>
        <dbReference type="EMBL" id="PNT69564.1"/>
    </source>
</evidence>
<dbReference type="EMBL" id="CM000882">
    <property type="protein sequence ID" value="PNT69564.1"/>
    <property type="molecule type" value="Genomic_DNA"/>
</dbReference>
<reference evidence="3" key="3">
    <citation type="submission" date="2018-08" db="UniProtKB">
        <authorList>
            <consortium name="EnsemblPlants"/>
        </authorList>
    </citation>
    <scope>IDENTIFICATION</scope>
    <source>
        <strain evidence="3">cv. Bd21</strain>
    </source>
</reference>
<feature type="compositionally biased region" description="Basic residues" evidence="1">
    <location>
        <begin position="10"/>
        <end position="29"/>
    </location>
</feature>
<reference evidence="2" key="2">
    <citation type="submission" date="2017-06" db="EMBL/GenBank/DDBJ databases">
        <title>WGS assembly of Brachypodium distachyon.</title>
        <authorList>
            <consortium name="The International Brachypodium Initiative"/>
            <person name="Lucas S."/>
            <person name="Harmon-Smith M."/>
            <person name="Lail K."/>
            <person name="Tice H."/>
            <person name="Grimwood J."/>
            <person name="Bruce D."/>
            <person name="Barry K."/>
            <person name="Shu S."/>
            <person name="Lindquist E."/>
            <person name="Wang M."/>
            <person name="Pitluck S."/>
            <person name="Vogel J.P."/>
            <person name="Garvin D.F."/>
            <person name="Mockler T.C."/>
            <person name="Schmutz J."/>
            <person name="Rokhsar D."/>
            <person name="Bevan M.W."/>
        </authorList>
    </citation>
    <scope>NUCLEOTIDE SEQUENCE</scope>
    <source>
        <strain evidence="2">Bd21</strain>
    </source>
</reference>
<reference evidence="2 3" key="1">
    <citation type="journal article" date="2010" name="Nature">
        <title>Genome sequencing and analysis of the model grass Brachypodium distachyon.</title>
        <authorList>
            <consortium name="International Brachypodium Initiative"/>
        </authorList>
    </citation>
    <scope>NUCLEOTIDE SEQUENCE [LARGE SCALE GENOMIC DNA]</scope>
    <source>
        <strain evidence="2 3">Bd21</strain>
    </source>
</reference>
<dbReference type="Proteomes" id="UP000008810">
    <property type="component" value="Chromosome 3"/>
</dbReference>